<dbReference type="PANTHER" id="PTHR43792">
    <property type="entry name" value="GNAT FAMILY, PUTATIVE (AFU_ORTHOLOGUE AFUA_3G00765)-RELATED-RELATED"/>
    <property type="match status" value="1"/>
</dbReference>
<organism evidence="2 3">
    <name type="scientific">Paenibacillus herberti</name>
    <dbReference type="NCBI Taxonomy" id="1619309"/>
    <lineage>
        <taxon>Bacteria</taxon>
        <taxon>Bacillati</taxon>
        <taxon>Bacillota</taxon>
        <taxon>Bacilli</taxon>
        <taxon>Bacillales</taxon>
        <taxon>Paenibacillaceae</taxon>
        <taxon>Paenibacillus</taxon>
    </lineage>
</organism>
<dbReference type="OrthoDB" id="9798081at2"/>
<sequence length="111" mass="12381">MVKAMVTERLTLRPLELQDAEAIESLAGNRDVADTTLSIPHPYPTGSAPSFIQARQEAMARGDSYSFAVTLTEGGKFLGVVGLHVNKRHNMAELAYWIGKPYWLRETFMKI</sequence>
<reference evidence="2 3" key="1">
    <citation type="submission" date="2017-07" db="EMBL/GenBank/DDBJ databases">
        <title>Paenibacillus herberti R33 genome sequencing and assembly.</title>
        <authorList>
            <person name="Su W."/>
        </authorList>
    </citation>
    <scope>NUCLEOTIDE SEQUENCE [LARGE SCALE GENOMIC DNA]</scope>
    <source>
        <strain evidence="2 3">R33</strain>
    </source>
</reference>
<evidence type="ECO:0000313" key="3">
    <source>
        <dbReference type="Proteomes" id="UP000215145"/>
    </source>
</evidence>
<keyword evidence="3" id="KW-1185">Reference proteome</keyword>
<gene>
    <name evidence="2" type="ORF">CGZ75_10650</name>
</gene>
<protein>
    <recommendedName>
        <fullName evidence="1">N-acetyltransferase domain-containing protein</fullName>
    </recommendedName>
</protein>
<dbReference type="EMBL" id="NMUQ01000001">
    <property type="protein sequence ID" value="OXM17060.1"/>
    <property type="molecule type" value="Genomic_DNA"/>
</dbReference>
<dbReference type="Gene3D" id="3.40.630.30">
    <property type="match status" value="1"/>
</dbReference>
<dbReference type="InterPro" id="IPR016181">
    <property type="entry name" value="Acyl_CoA_acyltransferase"/>
</dbReference>
<dbReference type="InterPro" id="IPR000182">
    <property type="entry name" value="GNAT_dom"/>
</dbReference>
<dbReference type="SUPFAM" id="SSF55729">
    <property type="entry name" value="Acyl-CoA N-acyltransferases (Nat)"/>
    <property type="match status" value="1"/>
</dbReference>
<name>A0A229P4M4_9BACL</name>
<accession>A0A229P4M4</accession>
<dbReference type="Pfam" id="PF13302">
    <property type="entry name" value="Acetyltransf_3"/>
    <property type="match status" value="1"/>
</dbReference>
<dbReference type="Proteomes" id="UP000215145">
    <property type="component" value="Unassembled WGS sequence"/>
</dbReference>
<feature type="domain" description="N-acetyltransferase" evidence="1">
    <location>
        <begin position="9"/>
        <end position="105"/>
    </location>
</feature>
<proteinExistence type="predicted"/>
<dbReference type="GO" id="GO:0016747">
    <property type="term" value="F:acyltransferase activity, transferring groups other than amino-acyl groups"/>
    <property type="evidence" value="ECO:0007669"/>
    <property type="project" value="InterPro"/>
</dbReference>
<dbReference type="InterPro" id="IPR051531">
    <property type="entry name" value="N-acetyltransferase"/>
</dbReference>
<dbReference type="RefSeq" id="WP_089524137.1">
    <property type="nucleotide sequence ID" value="NZ_NMUQ01000001.1"/>
</dbReference>
<comment type="caution">
    <text evidence="2">The sequence shown here is derived from an EMBL/GenBank/DDBJ whole genome shotgun (WGS) entry which is preliminary data.</text>
</comment>
<dbReference type="AlphaFoldDB" id="A0A229P4M4"/>
<evidence type="ECO:0000259" key="1">
    <source>
        <dbReference type="Pfam" id="PF13302"/>
    </source>
</evidence>
<evidence type="ECO:0000313" key="2">
    <source>
        <dbReference type="EMBL" id="OXM17060.1"/>
    </source>
</evidence>